<comment type="caution">
    <text evidence="2">The sequence shown here is derived from an EMBL/GenBank/DDBJ whole genome shotgun (WGS) entry which is preliminary data.</text>
</comment>
<accession>A0A9K3D6I5</accession>
<evidence type="ECO:0000313" key="3">
    <source>
        <dbReference type="Proteomes" id="UP000265618"/>
    </source>
</evidence>
<dbReference type="Proteomes" id="UP000265618">
    <property type="component" value="Unassembled WGS sequence"/>
</dbReference>
<keyword evidence="1" id="KW-1133">Transmembrane helix</keyword>
<feature type="transmembrane region" description="Helical" evidence="1">
    <location>
        <begin position="66"/>
        <end position="84"/>
    </location>
</feature>
<keyword evidence="1" id="KW-0472">Membrane</keyword>
<proteinExistence type="predicted"/>
<reference evidence="2 3" key="1">
    <citation type="journal article" date="2018" name="PLoS ONE">
        <title>The draft genome of Kipferlia bialata reveals reductive genome evolution in fornicate parasites.</title>
        <authorList>
            <person name="Tanifuji G."/>
            <person name="Takabayashi S."/>
            <person name="Kume K."/>
            <person name="Takagi M."/>
            <person name="Nakayama T."/>
            <person name="Kamikawa R."/>
            <person name="Inagaki Y."/>
            <person name="Hashimoto T."/>
        </authorList>
    </citation>
    <scope>NUCLEOTIDE SEQUENCE [LARGE SCALE GENOMIC DNA]</scope>
    <source>
        <strain evidence="2">NY0173</strain>
    </source>
</reference>
<evidence type="ECO:0000256" key="1">
    <source>
        <dbReference type="SAM" id="Phobius"/>
    </source>
</evidence>
<keyword evidence="1" id="KW-0812">Transmembrane</keyword>
<dbReference type="AlphaFoldDB" id="A0A9K3D6I5"/>
<organism evidence="2 3">
    <name type="scientific">Kipferlia bialata</name>
    <dbReference type="NCBI Taxonomy" id="797122"/>
    <lineage>
        <taxon>Eukaryota</taxon>
        <taxon>Metamonada</taxon>
        <taxon>Carpediemonas-like organisms</taxon>
        <taxon>Kipferlia</taxon>
    </lineage>
</organism>
<sequence length="109" mass="11673">SSSPFKKFLVRAASGVVMVGIVAGIIALGRVAMSVAVLSSAFLIFAEVHRIKKLHQPASVSFSFKLLNITLFTLSFFSALLLVSRNAIQTLPQTPTLHRATASFDGLKV</sequence>
<feature type="transmembrane region" description="Helical" evidence="1">
    <location>
        <begin position="12"/>
        <end position="45"/>
    </location>
</feature>
<keyword evidence="3" id="KW-1185">Reference proteome</keyword>
<gene>
    <name evidence="2" type="ORF">KIPB_012363</name>
</gene>
<dbReference type="EMBL" id="BDIP01005435">
    <property type="protein sequence ID" value="GIQ89791.1"/>
    <property type="molecule type" value="Genomic_DNA"/>
</dbReference>
<name>A0A9K3D6I5_9EUKA</name>
<protein>
    <submittedName>
        <fullName evidence="2">Uncharacterized protein</fullName>
    </submittedName>
</protein>
<evidence type="ECO:0000313" key="2">
    <source>
        <dbReference type="EMBL" id="GIQ89791.1"/>
    </source>
</evidence>
<feature type="non-terminal residue" evidence="2">
    <location>
        <position position="1"/>
    </location>
</feature>